<evidence type="ECO:0000313" key="4">
    <source>
        <dbReference type="EMBL" id="MBL7258036.1"/>
    </source>
</evidence>
<proteinExistence type="predicted"/>
<organism evidence="4 5">
    <name type="scientific">Paractinoplanes lichenicola</name>
    <dbReference type="NCBI Taxonomy" id="2802976"/>
    <lineage>
        <taxon>Bacteria</taxon>
        <taxon>Bacillati</taxon>
        <taxon>Actinomycetota</taxon>
        <taxon>Actinomycetes</taxon>
        <taxon>Micromonosporales</taxon>
        <taxon>Micromonosporaceae</taxon>
        <taxon>Paractinoplanes</taxon>
    </lineage>
</organism>
<evidence type="ECO:0000259" key="3">
    <source>
        <dbReference type="Pfam" id="PF20052"/>
    </source>
</evidence>
<gene>
    <name evidence="4" type="ORF">JKJ07_27395</name>
</gene>
<dbReference type="Pfam" id="PF20013">
    <property type="entry name" value="GAP1-N2"/>
    <property type="match status" value="1"/>
</dbReference>
<dbReference type="Pfam" id="PF20052">
    <property type="entry name" value="GAP1-C"/>
    <property type="match status" value="1"/>
</dbReference>
<protein>
    <submittedName>
        <fullName evidence="4">Uncharacterized protein</fullName>
    </submittedName>
</protein>
<sequence length="806" mass="88097">MTARFETLIYTDCRPGQGLDGSPGLQFQARSAESVLSAKRVVQDNLLYQPYSAWMSELRPVEDYPPSFGHVAEAGFFATGAGRYLGHEANGTRQGNQLTHAIVTTDTDAYRGLRPAQLFGADFWTGRPAPTTTSEPVELGHTTAVHTPARARDFVLAQPQGEHLLRTLVAALAGAGRPGQPRVLFVGADVPVIVNWLVAGSLLLPRKRAFELGFKIFAVDPARSTLPVLAVHPDFAGAAGRIDNQLGYAVFDLTRNECTPVPFTWAAQHWVDLFLAEDPRDVVDALDVAADSTLAERGDDGPRAQRLAMALGTAAIMRREPEVDFAEEIVDWLRTGPPHLRDAYAFDVADLFADMPERWPRRVLVRLDAVGCDGLLPGKAADVRTALAINEITAAREQGRSFDEPVGRLPDGEWTEDHAADLFRSLVEELTAGVPPKSFAALLRVAKRFGAAVHPDHLGDEGAAFVRHWADHPGDYQPAAWPEFHAQVARVTTELTRRVRQGPEQAAIVGDGWRKWLLPRLDELDPDLRAAVLGATVRHGDGRWEVVESQLSEAKGDPFRFAATTAALWSQSSPTRAELELVATVAPDGITLPARLWQPLVADVTGTSPLAPDDLKLCRLLLTRLLMPLNRRVETLLAADDELTTALTGIGGSSAASEEQTAALLACLRRTPTRLIAMRAGAAAAALVRVSDYDDVERMLTRHSELLDPYLRRLGERLRAGVGVSCAVAACFLGGAWLAEDPARQEPLLEAWDEWLVRAPERNVELAGQRVAKSSKDWREFWKARVGSVSGRRRRYRLAHPFGGGR</sequence>
<feature type="domain" description="GTPase-associated protein 1 middle" evidence="2">
    <location>
        <begin position="162"/>
        <end position="255"/>
    </location>
</feature>
<comment type="caution">
    <text evidence="4">The sequence shown here is derived from an EMBL/GenBank/DDBJ whole genome shotgun (WGS) entry which is preliminary data.</text>
</comment>
<feature type="domain" description="GTPase-associated protein 1 N-terminal" evidence="1">
    <location>
        <begin position="5"/>
        <end position="138"/>
    </location>
</feature>
<dbReference type="Pfam" id="PF20014">
    <property type="entry name" value="GAP1-M"/>
    <property type="match status" value="1"/>
</dbReference>
<dbReference type="InterPro" id="IPR045402">
    <property type="entry name" value="GAP1-N2"/>
</dbReference>
<dbReference type="EMBL" id="JAENHO010000008">
    <property type="protein sequence ID" value="MBL7258036.1"/>
    <property type="molecule type" value="Genomic_DNA"/>
</dbReference>
<evidence type="ECO:0000259" key="1">
    <source>
        <dbReference type="Pfam" id="PF20013"/>
    </source>
</evidence>
<name>A0ABS1VUA0_9ACTN</name>
<evidence type="ECO:0000259" key="2">
    <source>
        <dbReference type="Pfam" id="PF20014"/>
    </source>
</evidence>
<dbReference type="RefSeq" id="WP_202994681.1">
    <property type="nucleotide sequence ID" value="NZ_JAENHO010000008.1"/>
</dbReference>
<accession>A0ABS1VUA0</accession>
<dbReference type="Proteomes" id="UP000598996">
    <property type="component" value="Unassembled WGS sequence"/>
</dbReference>
<reference evidence="4 5" key="1">
    <citation type="submission" date="2021-01" db="EMBL/GenBank/DDBJ databases">
        <title>Actinoplanes sp. nov. LDG1-01 isolated from lichen.</title>
        <authorList>
            <person name="Saeng-In P."/>
            <person name="Phongsopitanun W."/>
            <person name="Kanchanasin P."/>
            <person name="Yuki M."/>
            <person name="Kudo T."/>
            <person name="Ohkuma M."/>
            <person name="Tanasupawat S."/>
        </authorList>
    </citation>
    <scope>NUCLEOTIDE SEQUENCE [LARGE SCALE GENOMIC DNA]</scope>
    <source>
        <strain evidence="4 5">LDG1-01</strain>
    </source>
</reference>
<evidence type="ECO:0000313" key="5">
    <source>
        <dbReference type="Proteomes" id="UP000598996"/>
    </source>
</evidence>
<keyword evidence="5" id="KW-1185">Reference proteome</keyword>
<dbReference type="InterPro" id="IPR049532">
    <property type="entry name" value="GAP1-like_C"/>
</dbReference>
<feature type="domain" description="GTPase-associated protein 1-like C-terminal" evidence="3">
    <location>
        <begin position="274"/>
        <end position="782"/>
    </location>
</feature>
<dbReference type="InterPro" id="IPR045401">
    <property type="entry name" value="GAP1-M"/>
</dbReference>